<accession>A0AAV7XYV4</accession>
<dbReference type="EMBL" id="JAPTSV010000002">
    <property type="protein sequence ID" value="KAJ1530313.1"/>
    <property type="molecule type" value="Genomic_DNA"/>
</dbReference>
<protein>
    <submittedName>
        <fullName evidence="2">Uncharacterized protein</fullName>
    </submittedName>
</protein>
<feature type="region of interest" description="Disordered" evidence="1">
    <location>
        <begin position="475"/>
        <end position="504"/>
    </location>
</feature>
<evidence type="ECO:0000313" key="3">
    <source>
        <dbReference type="Proteomes" id="UP001075354"/>
    </source>
</evidence>
<feature type="compositionally biased region" description="Basic and acidic residues" evidence="1">
    <location>
        <begin position="629"/>
        <end position="649"/>
    </location>
</feature>
<feature type="region of interest" description="Disordered" evidence="1">
    <location>
        <begin position="678"/>
        <end position="727"/>
    </location>
</feature>
<dbReference type="Proteomes" id="UP001075354">
    <property type="component" value="Chromosome 2"/>
</dbReference>
<dbReference type="AlphaFoldDB" id="A0AAV7XYV4"/>
<feature type="compositionally biased region" description="Basic residues" evidence="1">
    <location>
        <begin position="712"/>
        <end position="727"/>
    </location>
</feature>
<organism evidence="2 3">
    <name type="scientific">Megalurothrips usitatus</name>
    <name type="common">bean blossom thrips</name>
    <dbReference type="NCBI Taxonomy" id="439358"/>
    <lineage>
        <taxon>Eukaryota</taxon>
        <taxon>Metazoa</taxon>
        <taxon>Ecdysozoa</taxon>
        <taxon>Arthropoda</taxon>
        <taxon>Hexapoda</taxon>
        <taxon>Insecta</taxon>
        <taxon>Pterygota</taxon>
        <taxon>Neoptera</taxon>
        <taxon>Paraneoptera</taxon>
        <taxon>Thysanoptera</taxon>
        <taxon>Terebrantia</taxon>
        <taxon>Thripoidea</taxon>
        <taxon>Thripidae</taxon>
        <taxon>Megalurothrips</taxon>
    </lineage>
</organism>
<gene>
    <name evidence="2" type="ORF">ONE63_005231</name>
</gene>
<feature type="compositionally biased region" description="Basic and acidic residues" evidence="1">
    <location>
        <begin position="137"/>
        <end position="156"/>
    </location>
</feature>
<name>A0AAV7XYV4_9NEOP</name>
<feature type="compositionally biased region" description="Basic and acidic residues" evidence="1">
    <location>
        <begin position="185"/>
        <end position="204"/>
    </location>
</feature>
<feature type="compositionally biased region" description="Low complexity" evidence="1">
    <location>
        <begin position="492"/>
        <end position="501"/>
    </location>
</feature>
<feature type="compositionally biased region" description="Basic and acidic residues" evidence="1">
    <location>
        <begin position="164"/>
        <end position="173"/>
    </location>
</feature>
<proteinExistence type="predicted"/>
<evidence type="ECO:0000256" key="1">
    <source>
        <dbReference type="SAM" id="MobiDB-lite"/>
    </source>
</evidence>
<feature type="region of interest" description="Disordered" evidence="1">
    <location>
        <begin position="127"/>
        <end position="235"/>
    </location>
</feature>
<evidence type="ECO:0000313" key="2">
    <source>
        <dbReference type="EMBL" id="KAJ1530313.1"/>
    </source>
</evidence>
<reference evidence="2" key="1">
    <citation type="submission" date="2022-12" db="EMBL/GenBank/DDBJ databases">
        <title>Chromosome-level genome assembly of the bean flower thrips Megalurothrips usitatus.</title>
        <authorList>
            <person name="Ma L."/>
            <person name="Liu Q."/>
            <person name="Li H."/>
            <person name="Cai W."/>
        </authorList>
    </citation>
    <scope>NUCLEOTIDE SEQUENCE</scope>
    <source>
        <strain evidence="2">Cailab_2022a</strain>
    </source>
</reference>
<feature type="compositionally biased region" description="Low complexity" evidence="1">
    <location>
        <begin position="698"/>
        <end position="710"/>
    </location>
</feature>
<comment type="caution">
    <text evidence="2">The sequence shown here is derived from an EMBL/GenBank/DDBJ whole genome shotgun (WGS) entry which is preliminary data.</text>
</comment>
<feature type="region of interest" description="Disordered" evidence="1">
    <location>
        <begin position="628"/>
        <end position="658"/>
    </location>
</feature>
<keyword evidence="3" id="KW-1185">Reference proteome</keyword>
<sequence length="727" mass="79472">MTSPARDCDWSSLTPHSHAEAAEDLTLSDASTDAPSPAGGVLLSVCRAARTLFVDHDYLMMAVTDIVEVEASPDLSDADDNMTPDSLEMGQAGAVPGYLGLDVDEEGAWRWSGGGDEQHDENVHVQMESGGDEQHDEDVHVRKGSGGDEQHDEDVHVQMGPGGDKQHDEDVHVQMESGGDEQHDEDVHVQKGSGGDEQHDEDVHVQMGLGGDEQHDEDAHLQKGSGGDEQQDEDVHVEMKPGGDEHDEDVQVRMGSDGVGDFGMGYHLDVDGALTQGTLELDQPTHLINAIKSLSFEDPLPTSSGGDGQELLRSEEPICVADNLEDLSDGTLRSVSEPPSPAKTQMWGAGVVDLSPASSPSYLDHHDEECVDDCHKDAGNEEKEINRVVTPSKMVPNVLSCVVPIGGLSGIQQYNILEETSDANPEDGLALSQKTTMNNWIVDIEADALDRFTYYNKNTEGELPDIFLQDDELHEPLKPSPAEDAEELQRQTSDVSTSSSSPNRDLDALYLTQCAPLKRKAAFKKQKQLPIKKTRRSWEQWYDQFKSVVNTGKQKFLSRSTVMSSDNKENLVPLRCDSQSPKLPCSQQDLIIPGSRNKQTTEHYRSCIPENIGCLKQSKGNLEAFGTSWEHDESHTGRPDKQKGPEKVKPQQSGCSSNKSACRQLFKWLAVEPSLKGNDQNAAAVTDEPECNSVPGNSSSASRTRSVVRVGLSKRARPRPLHQQKCK</sequence>